<organism evidence="2 3">
    <name type="scientific">Sipha flava</name>
    <name type="common">yellow sugarcane aphid</name>
    <dbReference type="NCBI Taxonomy" id="143950"/>
    <lineage>
        <taxon>Eukaryota</taxon>
        <taxon>Metazoa</taxon>
        <taxon>Ecdysozoa</taxon>
        <taxon>Arthropoda</taxon>
        <taxon>Hexapoda</taxon>
        <taxon>Insecta</taxon>
        <taxon>Pterygota</taxon>
        <taxon>Neoptera</taxon>
        <taxon>Paraneoptera</taxon>
        <taxon>Hemiptera</taxon>
        <taxon>Sternorrhyncha</taxon>
        <taxon>Aphidomorpha</taxon>
        <taxon>Aphidoidea</taxon>
        <taxon>Aphididae</taxon>
        <taxon>Sipha</taxon>
    </lineage>
</organism>
<dbReference type="Proteomes" id="UP000694846">
    <property type="component" value="Unplaced"/>
</dbReference>
<name>A0A8B8FL75_9HEMI</name>
<evidence type="ECO:0000313" key="2">
    <source>
        <dbReference type="Proteomes" id="UP000694846"/>
    </source>
</evidence>
<protein>
    <submittedName>
        <fullName evidence="3">Coiled-coil domain-containing protein 40-like</fullName>
    </submittedName>
</protein>
<reference evidence="3" key="1">
    <citation type="submission" date="2025-08" db="UniProtKB">
        <authorList>
            <consortium name="RefSeq"/>
        </authorList>
    </citation>
    <scope>IDENTIFICATION</scope>
    <source>
        <tissue evidence="3">Whole body</tissue>
    </source>
</reference>
<evidence type="ECO:0000256" key="1">
    <source>
        <dbReference type="SAM" id="Coils"/>
    </source>
</evidence>
<dbReference type="AlphaFoldDB" id="A0A8B8FL75"/>
<proteinExistence type="predicted"/>
<sequence>MNKRDEQYNELKNVHSIALVLDRKNRILNREIISLSQQVVQHERTLDTTKKNLLRLEENFCKKEGKSSELLNENEYLRHSYIVELKENEKQSLEHANQLKLLKNELNEIKNLCAEKERESLSWETKVQTLVEYKNKIKLKDSDLSYIETKKKEIHRMQIREKQLKKESKKIMKNLELSLLRHTSIYNKAVSKFDSLKGNKINIQSFLKKLENLRSAIEKKKKECEGLTTCANNLQHNKLELECKVASLNVKTTNVEKDISDLTATIKDLGVTKMKNVYELSYKQSYAKFLEEVNNDKYRMVIKNESKMNDELAAGLKINSDLTSVVEALKNDFPNLNIQITRMLFILKSIGS</sequence>
<accession>A0A8B8FL75</accession>
<keyword evidence="2" id="KW-1185">Reference proteome</keyword>
<feature type="coiled-coil region" evidence="1">
    <location>
        <begin position="203"/>
        <end position="251"/>
    </location>
</feature>
<dbReference type="GO" id="GO:0035082">
    <property type="term" value="P:axoneme assembly"/>
    <property type="evidence" value="ECO:0007669"/>
    <property type="project" value="InterPro"/>
</dbReference>
<feature type="coiled-coil region" evidence="1">
    <location>
        <begin position="85"/>
        <end position="119"/>
    </location>
</feature>
<dbReference type="GeneID" id="112684378"/>
<dbReference type="GO" id="GO:0005737">
    <property type="term" value="C:cytoplasm"/>
    <property type="evidence" value="ECO:0007669"/>
    <property type="project" value="TreeGrafter"/>
</dbReference>
<dbReference type="PANTHER" id="PTHR16275:SF8">
    <property type="entry name" value="COILED-COIL DOMAIN-CONTAINING PROTEIN 40"/>
    <property type="match status" value="1"/>
</dbReference>
<dbReference type="OrthoDB" id="188741at2759"/>
<dbReference type="InterPro" id="IPR037386">
    <property type="entry name" value="CCDC40"/>
</dbReference>
<feature type="coiled-coil region" evidence="1">
    <location>
        <begin position="25"/>
        <end position="59"/>
    </location>
</feature>
<dbReference type="PANTHER" id="PTHR16275">
    <property type="entry name" value="COILED-COIL DOMAIN-CONTAINING PROTEIN 40"/>
    <property type="match status" value="1"/>
</dbReference>
<evidence type="ECO:0000313" key="3">
    <source>
        <dbReference type="RefSeq" id="XP_025411664.1"/>
    </source>
</evidence>
<dbReference type="RefSeq" id="XP_025411664.1">
    <property type="nucleotide sequence ID" value="XM_025555879.1"/>
</dbReference>
<gene>
    <name evidence="3" type="primary">LOC112684378</name>
</gene>
<keyword evidence="1" id="KW-0175">Coiled coil</keyword>